<keyword evidence="2" id="KW-0812">Transmembrane</keyword>
<feature type="transmembrane region" description="Helical" evidence="2">
    <location>
        <begin position="131"/>
        <end position="150"/>
    </location>
</feature>
<dbReference type="InterPro" id="IPR008075">
    <property type="entry name" value="LIMR"/>
</dbReference>
<dbReference type="AlphaFoldDB" id="A0AAV4E089"/>
<organism evidence="3 4">
    <name type="scientific">Plakobranchus ocellatus</name>
    <dbReference type="NCBI Taxonomy" id="259542"/>
    <lineage>
        <taxon>Eukaryota</taxon>
        <taxon>Metazoa</taxon>
        <taxon>Spiralia</taxon>
        <taxon>Lophotrochozoa</taxon>
        <taxon>Mollusca</taxon>
        <taxon>Gastropoda</taxon>
        <taxon>Heterobranchia</taxon>
        <taxon>Euthyneura</taxon>
        <taxon>Panpulmonata</taxon>
        <taxon>Sacoglossa</taxon>
        <taxon>Placobranchoidea</taxon>
        <taxon>Plakobranchidae</taxon>
        <taxon>Plakobranchus</taxon>
    </lineage>
</organism>
<accession>A0AAV4E089</accession>
<dbReference type="Pfam" id="PF04791">
    <property type="entry name" value="LMBR1"/>
    <property type="match status" value="1"/>
</dbReference>
<gene>
    <name evidence="3" type="ORF">PoB_007653200</name>
</gene>
<name>A0AAV4E089_9GAST</name>
<keyword evidence="4" id="KW-1185">Reference proteome</keyword>
<dbReference type="PANTHER" id="PTHR12625">
    <property type="entry name" value="LIPOCALIN-1 INTERACTING MEMBRANE RECEPTOR LIMR"/>
    <property type="match status" value="1"/>
</dbReference>
<dbReference type="Proteomes" id="UP000735302">
    <property type="component" value="Unassembled WGS sequence"/>
</dbReference>
<proteinExistence type="inferred from homology"/>
<evidence type="ECO:0000313" key="4">
    <source>
        <dbReference type="Proteomes" id="UP000735302"/>
    </source>
</evidence>
<feature type="transmembrane region" description="Helical" evidence="2">
    <location>
        <begin position="90"/>
        <end position="111"/>
    </location>
</feature>
<protein>
    <submittedName>
        <fullName evidence="3">Limb region 1 protein homolog</fullName>
    </submittedName>
</protein>
<comment type="similarity">
    <text evidence="1">Belongs to the LIMR family.</text>
</comment>
<evidence type="ECO:0000313" key="3">
    <source>
        <dbReference type="EMBL" id="GFO50027.1"/>
    </source>
</evidence>
<dbReference type="PANTHER" id="PTHR12625:SF0">
    <property type="entry name" value="PROTEIN LILIPOD"/>
    <property type="match status" value="1"/>
</dbReference>
<dbReference type="EMBL" id="BLXT01008557">
    <property type="protein sequence ID" value="GFO50027.1"/>
    <property type="molecule type" value="Genomic_DNA"/>
</dbReference>
<evidence type="ECO:0000256" key="2">
    <source>
        <dbReference type="SAM" id="Phobius"/>
    </source>
</evidence>
<keyword evidence="2" id="KW-0472">Membrane</keyword>
<dbReference type="GO" id="GO:0007165">
    <property type="term" value="P:signal transduction"/>
    <property type="evidence" value="ECO:0007669"/>
    <property type="project" value="TreeGrafter"/>
</dbReference>
<dbReference type="PRINTS" id="PR01692">
    <property type="entry name" value="LIPOCALINIMR"/>
</dbReference>
<dbReference type="InterPro" id="IPR006876">
    <property type="entry name" value="LMBR1-like_membr_prot"/>
</dbReference>
<reference evidence="3 4" key="1">
    <citation type="journal article" date="2021" name="Elife">
        <title>Chloroplast acquisition without the gene transfer in kleptoplastic sea slugs, Plakobranchus ocellatus.</title>
        <authorList>
            <person name="Maeda T."/>
            <person name="Takahashi S."/>
            <person name="Yoshida T."/>
            <person name="Shimamura S."/>
            <person name="Takaki Y."/>
            <person name="Nagai Y."/>
            <person name="Toyoda A."/>
            <person name="Suzuki Y."/>
            <person name="Arimoto A."/>
            <person name="Ishii H."/>
            <person name="Satoh N."/>
            <person name="Nishiyama T."/>
            <person name="Hasebe M."/>
            <person name="Maruyama T."/>
            <person name="Minagawa J."/>
            <person name="Obokata J."/>
            <person name="Shigenobu S."/>
        </authorList>
    </citation>
    <scope>NUCLEOTIDE SEQUENCE [LARGE SCALE GENOMIC DNA]</scope>
</reference>
<sequence>MLLLLAITVFSILIVIHNIIRLLLGTQSLPSIVTESSLGITSLSYFGSVGAALQIVVILYLMVASVVGFYSLPYLSHLQPRLGETSMVKIIINSVVLLLLSSALPILSKTLGITNFDLLGKFGSMEWLRKFYIIVLYNAVFVVSTALCLFQKFTSPVWREICTLLGSVFSRIRRGEGSAIVGSHSIGTAVSNGGVRAKGDNQKEE</sequence>
<keyword evidence="2" id="KW-1133">Transmembrane helix</keyword>
<comment type="caution">
    <text evidence="3">The sequence shown here is derived from an EMBL/GenBank/DDBJ whole genome shotgun (WGS) entry which is preliminary data.</text>
</comment>
<feature type="transmembrane region" description="Helical" evidence="2">
    <location>
        <begin position="49"/>
        <end position="70"/>
    </location>
</feature>
<dbReference type="GO" id="GO:0004888">
    <property type="term" value="F:transmembrane signaling receptor activity"/>
    <property type="evidence" value="ECO:0007669"/>
    <property type="project" value="TreeGrafter"/>
</dbReference>
<dbReference type="GO" id="GO:0005886">
    <property type="term" value="C:plasma membrane"/>
    <property type="evidence" value="ECO:0007669"/>
    <property type="project" value="TreeGrafter"/>
</dbReference>
<evidence type="ECO:0000256" key="1">
    <source>
        <dbReference type="ARBA" id="ARBA00010487"/>
    </source>
</evidence>